<feature type="domain" description="DUF6857" evidence="2">
    <location>
        <begin position="377"/>
        <end position="447"/>
    </location>
</feature>
<dbReference type="InterPro" id="IPR010341">
    <property type="entry name" value="DUF936_pln"/>
</dbReference>
<dbReference type="PANTHER" id="PTHR31928:SF17">
    <property type="entry name" value="OS11G0265300 PROTEIN"/>
    <property type="match status" value="1"/>
</dbReference>
<reference evidence="3" key="1">
    <citation type="submission" date="2020-05" db="EMBL/GenBank/DDBJ databases">
        <title>WGS assembly of Panicum virgatum.</title>
        <authorList>
            <person name="Lovell J.T."/>
            <person name="Jenkins J."/>
            <person name="Shu S."/>
            <person name="Juenger T.E."/>
            <person name="Schmutz J."/>
        </authorList>
    </citation>
    <scope>NUCLEOTIDE SEQUENCE</scope>
    <source>
        <strain evidence="3">AP13</strain>
    </source>
</reference>
<feature type="domain" description="DUF6857" evidence="2">
    <location>
        <begin position="219"/>
        <end position="340"/>
    </location>
</feature>
<evidence type="ECO:0000313" key="3">
    <source>
        <dbReference type="EMBL" id="KAG2561719.1"/>
    </source>
</evidence>
<dbReference type="PANTHER" id="PTHR31928">
    <property type="entry name" value="EXPRESSED PROTEIN"/>
    <property type="match status" value="1"/>
</dbReference>
<comment type="caution">
    <text evidence="3">The sequence shown here is derived from an EMBL/GenBank/DDBJ whole genome shotgun (WGS) entry which is preliminary data.</text>
</comment>
<feature type="region of interest" description="Disordered" evidence="1">
    <location>
        <begin position="1"/>
        <end position="58"/>
    </location>
</feature>
<evidence type="ECO:0000313" key="4">
    <source>
        <dbReference type="Proteomes" id="UP000823388"/>
    </source>
</evidence>
<organism evidence="3 4">
    <name type="scientific">Panicum virgatum</name>
    <name type="common">Blackwell switchgrass</name>
    <dbReference type="NCBI Taxonomy" id="38727"/>
    <lineage>
        <taxon>Eukaryota</taxon>
        <taxon>Viridiplantae</taxon>
        <taxon>Streptophyta</taxon>
        <taxon>Embryophyta</taxon>
        <taxon>Tracheophyta</taxon>
        <taxon>Spermatophyta</taxon>
        <taxon>Magnoliopsida</taxon>
        <taxon>Liliopsida</taxon>
        <taxon>Poales</taxon>
        <taxon>Poaceae</taxon>
        <taxon>PACMAD clade</taxon>
        <taxon>Panicoideae</taxon>
        <taxon>Panicodae</taxon>
        <taxon>Paniceae</taxon>
        <taxon>Panicinae</taxon>
        <taxon>Panicum</taxon>
        <taxon>Panicum sect. Hiantes</taxon>
    </lineage>
</organism>
<feature type="region of interest" description="Disordered" evidence="1">
    <location>
        <begin position="71"/>
        <end position="217"/>
    </location>
</feature>
<accession>A0A8T0PMA0</accession>
<proteinExistence type="predicted"/>
<dbReference type="AlphaFoldDB" id="A0A8T0PMA0"/>
<dbReference type="InterPro" id="IPR049172">
    <property type="entry name" value="DUF6857_pln"/>
</dbReference>
<feature type="region of interest" description="Disordered" evidence="1">
    <location>
        <begin position="339"/>
        <end position="363"/>
    </location>
</feature>
<dbReference type="EMBL" id="CM029051">
    <property type="protein sequence ID" value="KAG2561719.1"/>
    <property type="molecule type" value="Genomic_DNA"/>
</dbReference>
<protein>
    <recommendedName>
        <fullName evidence="2">DUF6857 domain-containing protein</fullName>
    </recommendedName>
</protein>
<dbReference type="Proteomes" id="UP000823388">
    <property type="component" value="Chromosome 8K"/>
</dbReference>
<evidence type="ECO:0000256" key="1">
    <source>
        <dbReference type="SAM" id="MobiDB-lite"/>
    </source>
</evidence>
<gene>
    <name evidence="3" type="ORF">PVAP13_8KG202510</name>
</gene>
<evidence type="ECO:0000259" key="2">
    <source>
        <dbReference type="Pfam" id="PF21647"/>
    </source>
</evidence>
<keyword evidence="4" id="KW-1185">Reference proteome</keyword>
<feature type="compositionally biased region" description="Low complexity" evidence="1">
    <location>
        <begin position="22"/>
        <end position="37"/>
    </location>
</feature>
<feature type="compositionally biased region" description="Polar residues" evidence="1">
    <location>
        <begin position="163"/>
        <end position="176"/>
    </location>
</feature>
<dbReference type="Pfam" id="PF21647">
    <property type="entry name" value="DUF6857"/>
    <property type="match status" value="2"/>
</dbReference>
<name>A0A8T0PMA0_PANVG</name>
<sequence>MDRSKKPKSNLGSRRQFELLDLNKSSSLNMSTSSLRSVGEETRNCGKAVQASRRATTVRFAPPPLSSAVAAPAKAMVRPATASGARPGSASGQRSGASAGRLPEPGAKAMRRSWGWTGDVDAKEKGGNPVAAKVVAKAQSRSSSVPRRLPPPEDKEQPLPKTGSKTMTNSRTKTNPSTPPKTEMEGSRSPPDTSRKNMKAPNSVSLKNMDMVSPPTRTSVASIGASWDSLPSDIQKLGLEVMGYRDDAEVAAVEALKEVSAAEILVRCLSAFAELTSAAAKQSPQQTVDEFLALHTAITSSDAAVTFDGKRNRHAGDWLRAAVSTELAPFSLYSPLRRSSHTAGSPASSPPAPPSTQWPVAAGGAAAEGETWLEAARRRLGEEMRAWFLGHVERLLDSDVAGTLGQLKRVNDWLDAVGLGPESDAVERVRKKIYRYLLDHVESAVVALNGGTAATRGRTK</sequence>
<dbReference type="OrthoDB" id="1908057at2759"/>
<feature type="compositionally biased region" description="Low complexity" evidence="1">
    <location>
        <begin position="71"/>
        <end position="101"/>
    </location>
</feature>